<evidence type="ECO:0000256" key="2">
    <source>
        <dbReference type="SAM" id="Phobius"/>
    </source>
</evidence>
<evidence type="ECO:0000256" key="1">
    <source>
        <dbReference type="SAM" id="Coils"/>
    </source>
</evidence>
<organism evidence="3 4">
    <name type="scientific">Paenibacillus albiflavus</name>
    <dbReference type="NCBI Taxonomy" id="2545760"/>
    <lineage>
        <taxon>Bacteria</taxon>
        <taxon>Bacillati</taxon>
        <taxon>Bacillota</taxon>
        <taxon>Bacilli</taxon>
        <taxon>Bacillales</taxon>
        <taxon>Paenibacillaceae</taxon>
        <taxon>Paenibacillus</taxon>
    </lineage>
</organism>
<evidence type="ECO:0000313" key="4">
    <source>
        <dbReference type="Proteomes" id="UP000295418"/>
    </source>
</evidence>
<sequence>MASPSSTKSNKKGAKRSRSKSRLVMVMMLCLVSWAGVIYWDQQGKLAEKRAEFNELEEQLKLVHQSNEKAKKEVERLNDKEYIEQKIRKELNYVKEGERIFSVTQP</sequence>
<feature type="transmembrane region" description="Helical" evidence="2">
    <location>
        <begin position="21"/>
        <end position="40"/>
    </location>
</feature>
<keyword evidence="2" id="KW-1133">Transmembrane helix</keyword>
<accession>A0A4R4E4E2</accession>
<dbReference type="InterPro" id="IPR039076">
    <property type="entry name" value="DivIC"/>
</dbReference>
<keyword evidence="2" id="KW-0812">Transmembrane</keyword>
<keyword evidence="2" id="KW-0472">Membrane</keyword>
<dbReference type="Proteomes" id="UP000295418">
    <property type="component" value="Unassembled WGS sequence"/>
</dbReference>
<gene>
    <name evidence="3" type="ORF">E0485_19625</name>
</gene>
<reference evidence="3 4" key="1">
    <citation type="submission" date="2019-03" db="EMBL/GenBank/DDBJ databases">
        <authorList>
            <person name="Kim M.K.M."/>
        </authorList>
    </citation>
    <scope>NUCLEOTIDE SEQUENCE [LARGE SCALE GENOMIC DNA]</scope>
    <source>
        <strain evidence="3 4">18JY21-1</strain>
    </source>
</reference>
<dbReference type="Pfam" id="PF04977">
    <property type="entry name" value="DivIC"/>
    <property type="match status" value="1"/>
</dbReference>
<name>A0A4R4E4E2_9BACL</name>
<dbReference type="GO" id="GO:0051301">
    <property type="term" value="P:cell division"/>
    <property type="evidence" value="ECO:0007669"/>
    <property type="project" value="InterPro"/>
</dbReference>
<dbReference type="PANTHER" id="PTHR40027">
    <property type="entry name" value="CELL DIVISION PROTEIN DIVIC"/>
    <property type="match status" value="1"/>
</dbReference>
<dbReference type="PANTHER" id="PTHR40027:SF1">
    <property type="entry name" value="CELL DIVISION PROTEIN DIVIC"/>
    <property type="match status" value="1"/>
</dbReference>
<proteinExistence type="predicted"/>
<comment type="caution">
    <text evidence="3">The sequence shown here is derived from an EMBL/GenBank/DDBJ whole genome shotgun (WGS) entry which is preliminary data.</text>
</comment>
<keyword evidence="4" id="KW-1185">Reference proteome</keyword>
<dbReference type="RefSeq" id="WP_132419768.1">
    <property type="nucleotide sequence ID" value="NZ_SKFG01000026.1"/>
</dbReference>
<evidence type="ECO:0000313" key="3">
    <source>
        <dbReference type="EMBL" id="TCZ74329.1"/>
    </source>
</evidence>
<dbReference type="AlphaFoldDB" id="A0A4R4E4E2"/>
<dbReference type="OrthoDB" id="2382043at2"/>
<dbReference type="EMBL" id="SKFG01000026">
    <property type="protein sequence ID" value="TCZ74329.1"/>
    <property type="molecule type" value="Genomic_DNA"/>
</dbReference>
<feature type="coiled-coil region" evidence="1">
    <location>
        <begin position="39"/>
        <end position="80"/>
    </location>
</feature>
<protein>
    <submittedName>
        <fullName evidence="3">Septum formation initiator family protein</fullName>
    </submittedName>
</protein>
<dbReference type="InterPro" id="IPR007060">
    <property type="entry name" value="FtsL/DivIC"/>
</dbReference>
<keyword evidence="1" id="KW-0175">Coiled coil</keyword>